<keyword evidence="5" id="KW-1185">Reference proteome</keyword>
<feature type="compositionally biased region" description="Polar residues" evidence="1">
    <location>
        <begin position="24"/>
        <end position="47"/>
    </location>
</feature>
<proteinExistence type="predicted"/>
<feature type="region of interest" description="Disordered" evidence="1">
    <location>
        <begin position="1"/>
        <end position="228"/>
    </location>
</feature>
<name>A0ABV9CEH4_9ACTN</name>
<feature type="compositionally biased region" description="Low complexity" evidence="1">
    <location>
        <begin position="190"/>
        <end position="201"/>
    </location>
</feature>
<keyword evidence="2" id="KW-0472">Membrane</keyword>
<evidence type="ECO:0000313" key="5">
    <source>
        <dbReference type="Proteomes" id="UP001596004"/>
    </source>
</evidence>
<organism evidence="4 5">
    <name type="scientific">Sphaerisporangium dianthi</name>
    <dbReference type="NCBI Taxonomy" id="1436120"/>
    <lineage>
        <taxon>Bacteria</taxon>
        <taxon>Bacillati</taxon>
        <taxon>Actinomycetota</taxon>
        <taxon>Actinomycetes</taxon>
        <taxon>Streptosporangiales</taxon>
        <taxon>Streptosporangiaceae</taxon>
        <taxon>Sphaerisporangium</taxon>
    </lineage>
</organism>
<sequence>MTQTPAGWYPDPYGSPQLRWWDGTQWTDATHPLESSSGQAPVTSGQWSRPEGTPPAGAGSQQGPETPKDAPPQAGTGPQQALGQPSQPGAGQQSQPGTGPYAQPGGTGPHPQQGTGPQPGMGPYPQPGTGPYPQQGAPSPGPGGQQGTGAHQQPGQFAPPGGHQQYGGPTDQFGRPAGAYGQQGGPYGQPGPYGAPGAQQQWGVPGGTAQLPVPEFGPQGPPPRKKSPLPWVLGGGAVVILVVVALVLGLTFANRGSTPSAAETPLPSETAAPPDPQITPPLDTPTPEPSITDFPAELPQPEGDTINDPRAGLSYAYGGDAGWAVPPWAILNGNGRPDPRFPLWTSGYQGLSQKNYDGQDHDWVGTITACRLPEIIEYTGPQDLRKAAGAFLQNYEKIFYSPPHKRKILKDESVEVSGKKAWLLRFEMDFTAESKKAGWKFKKEQGMFVVVDQAGKRPSVLYVSIPDNLDTKLINRVLDSLKAP</sequence>
<feature type="compositionally biased region" description="Low complexity" evidence="1">
    <location>
        <begin position="77"/>
        <end position="119"/>
    </location>
</feature>
<evidence type="ECO:0000259" key="3">
    <source>
        <dbReference type="Pfam" id="PF10708"/>
    </source>
</evidence>
<feature type="transmembrane region" description="Helical" evidence="2">
    <location>
        <begin position="231"/>
        <end position="253"/>
    </location>
</feature>
<feature type="compositionally biased region" description="Pro residues" evidence="1">
    <location>
        <begin position="273"/>
        <end position="288"/>
    </location>
</feature>
<keyword evidence="2" id="KW-1133">Transmembrane helix</keyword>
<dbReference type="Pfam" id="PF10708">
    <property type="entry name" value="DUF2510"/>
    <property type="match status" value="1"/>
</dbReference>
<protein>
    <submittedName>
        <fullName evidence="4">DUF2510 domain-containing protein</fullName>
    </submittedName>
</protein>
<feature type="compositionally biased region" description="Pro residues" evidence="1">
    <location>
        <begin position="120"/>
        <end position="130"/>
    </location>
</feature>
<reference evidence="5" key="1">
    <citation type="journal article" date="2019" name="Int. J. Syst. Evol. Microbiol.">
        <title>The Global Catalogue of Microorganisms (GCM) 10K type strain sequencing project: providing services to taxonomists for standard genome sequencing and annotation.</title>
        <authorList>
            <consortium name="The Broad Institute Genomics Platform"/>
            <consortium name="The Broad Institute Genome Sequencing Center for Infectious Disease"/>
            <person name="Wu L."/>
            <person name="Ma J."/>
        </authorList>
    </citation>
    <scope>NUCLEOTIDE SEQUENCE [LARGE SCALE GENOMIC DNA]</scope>
    <source>
        <strain evidence="5">CGMCC 4.7132</strain>
    </source>
</reference>
<evidence type="ECO:0000256" key="1">
    <source>
        <dbReference type="SAM" id="MobiDB-lite"/>
    </source>
</evidence>
<evidence type="ECO:0000313" key="4">
    <source>
        <dbReference type="EMBL" id="MFC4531271.1"/>
    </source>
</evidence>
<dbReference type="RefSeq" id="WP_380839742.1">
    <property type="nucleotide sequence ID" value="NZ_JBHSFP010000005.1"/>
</dbReference>
<dbReference type="EMBL" id="JBHSFP010000005">
    <property type="protein sequence ID" value="MFC4531271.1"/>
    <property type="molecule type" value="Genomic_DNA"/>
</dbReference>
<feature type="region of interest" description="Disordered" evidence="1">
    <location>
        <begin position="257"/>
        <end position="312"/>
    </location>
</feature>
<accession>A0ABV9CEH4</accession>
<dbReference type="Proteomes" id="UP001596004">
    <property type="component" value="Unassembled WGS sequence"/>
</dbReference>
<evidence type="ECO:0000256" key="2">
    <source>
        <dbReference type="SAM" id="Phobius"/>
    </source>
</evidence>
<feature type="domain" description="DUF2510" evidence="3">
    <location>
        <begin position="6"/>
        <end position="35"/>
    </location>
</feature>
<dbReference type="InterPro" id="IPR018929">
    <property type="entry name" value="DUF2510"/>
</dbReference>
<keyword evidence="2" id="KW-0812">Transmembrane</keyword>
<comment type="caution">
    <text evidence="4">The sequence shown here is derived from an EMBL/GenBank/DDBJ whole genome shotgun (WGS) entry which is preliminary data.</text>
</comment>
<gene>
    <name evidence="4" type="ORF">ACFO60_10905</name>
</gene>